<feature type="region of interest" description="Disordered" evidence="1">
    <location>
        <begin position="338"/>
        <end position="359"/>
    </location>
</feature>
<evidence type="ECO:0000256" key="1">
    <source>
        <dbReference type="SAM" id="MobiDB-lite"/>
    </source>
</evidence>
<dbReference type="STRING" id="89065.SAMN05216605_104348"/>
<dbReference type="PANTHER" id="PTHR35564:SF4">
    <property type="entry name" value="CYTOPLASMIC PROTEIN"/>
    <property type="match status" value="1"/>
</dbReference>
<accession>A0A1G7ZRY1</accession>
<name>A0A1G7ZRY1_9PSED</name>
<dbReference type="NCBIfam" id="TIGR03347">
    <property type="entry name" value="VI_chp_1"/>
    <property type="match status" value="1"/>
</dbReference>
<dbReference type="InterPro" id="IPR010732">
    <property type="entry name" value="T6SS_TssG-like"/>
</dbReference>
<dbReference type="OrthoDB" id="1523296at2"/>
<sequence length="359" mass="40615">MESQARSASDPVSTLTDMHKEPWEYDFFHALRRIESESPQLPRLGHSMRLADDPVRLGQQPDCAFAPSTMAALNPGDDGKPARLEQFFFGLGGPNGPLPLHLTEYVRERQRNHADSTSKRFLDVFHHRLLCLFYRAWAQARPTVSHDRPEDDYWSARLAAFSGRGMPSLLNHGVIPDTAKLHFSGHLSAQTRYPDGLKAIIEDYFGLPAAIEEYIGQWLELPERSRVAVSANRLGVDFCLGSHVWDRQHKFRIHLGPLKLDEYMGMLPDGEPFKHLVAWVAEYLGHELDWDLNLILEQSQVPRLQLNGQFRLGFNTWLGQPAQDADELILARHYADHAGPAEPTSQTSQHHLAGSTEHG</sequence>
<reference evidence="3" key="1">
    <citation type="submission" date="2016-10" db="EMBL/GenBank/DDBJ databases">
        <authorList>
            <person name="Varghese N."/>
            <person name="Submissions S."/>
        </authorList>
    </citation>
    <scope>NUCLEOTIDE SEQUENCE [LARGE SCALE GENOMIC DNA]</scope>
    <source>
        <strain evidence="3">ATCC 700689</strain>
    </source>
</reference>
<keyword evidence="3" id="KW-1185">Reference proteome</keyword>
<gene>
    <name evidence="2" type="ORF">SAMN05216605_104348</name>
</gene>
<dbReference type="AlphaFoldDB" id="A0A1G7ZRY1"/>
<dbReference type="EMBL" id="FNCO01000004">
    <property type="protein sequence ID" value="SDH10870.1"/>
    <property type="molecule type" value="Genomic_DNA"/>
</dbReference>
<dbReference type="Pfam" id="PF06996">
    <property type="entry name" value="T6SS_TssG"/>
    <property type="match status" value="1"/>
</dbReference>
<dbReference type="PANTHER" id="PTHR35564">
    <property type="match status" value="1"/>
</dbReference>
<evidence type="ECO:0000313" key="2">
    <source>
        <dbReference type="EMBL" id="SDH10870.1"/>
    </source>
</evidence>
<evidence type="ECO:0000313" key="3">
    <source>
        <dbReference type="Proteomes" id="UP000182894"/>
    </source>
</evidence>
<protein>
    <submittedName>
        <fullName evidence="2">Type VI secretion system protein ImpH</fullName>
    </submittedName>
</protein>
<dbReference type="Proteomes" id="UP000182894">
    <property type="component" value="Unassembled WGS sequence"/>
</dbReference>
<proteinExistence type="predicted"/>
<dbReference type="RefSeq" id="WP_074752486.1">
    <property type="nucleotide sequence ID" value="NZ_FNCO01000004.1"/>
</dbReference>
<organism evidence="2 3">
    <name type="scientific">Pseudomonas abietaniphila</name>
    <dbReference type="NCBI Taxonomy" id="89065"/>
    <lineage>
        <taxon>Bacteria</taxon>
        <taxon>Pseudomonadati</taxon>
        <taxon>Pseudomonadota</taxon>
        <taxon>Gammaproteobacteria</taxon>
        <taxon>Pseudomonadales</taxon>
        <taxon>Pseudomonadaceae</taxon>
        <taxon>Pseudomonas</taxon>
    </lineage>
</organism>